<organism evidence="3 4">
    <name type="scientific">Crenobacter luteus</name>
    <dbReference type="NCBI Taxonomy" id="1452487"/>
    <lineage>
        <taxon>Bacteria</taxon>
        <taxon>Pseudomonadati</taxon>
        <taxon>Pseudomonadota</taxon>
        <taxon>Betaproteobacteria</taxon>
        <taxon>Neisseriales</taxon>
        <taxon>Neisseriaceae</taxon>
        <taxon>Crenobacter</taxon>
    </lineage>
</organism>
<accession>A0A161S9S6</accession>
<protein>
    <submittedName>
        <fullName evidence="3">UDP-2,4-diacetamido-2,4, 6-trideoxy-beta-L-altropyranose hydrolase</fullName>
    </submittedName>
</protein>
<dbReference type="SUPFAM" id="SSF53756">
    <property type="entry name" value="UDP-Glycosyltransferase/glycogen phosphorylase"/>
    <property type="match status" value="1"/>
</dbReference>
<keyword evidence="3" id="KW-0378">Hydrolase</keyword>
<dbReference type="NCBIfam" id="TIGR03590">
    <property type="entry name" value="PseG"/>
    <property type="match status" value="1"/>
</dbReference>
<evidence type="ECO:0000256" key="2">
    <source>
        <dbReference type="PIRSR" id="PIRSR620023-2"/>
    </source>
</evidence>
<dbReference type="InterPro" id="IPR020023">
    <property type="entry name" value="PseG"/>
</dbReference>
<dbReference type="AlphaFoldDB" id="A0A161S9S6"/>
<evidence type="ECO:0000313" key="4">
    <source>
        <dbReference type="Proteomes" id="UP000076625"/>
    </source>
</evidence>
<feature type="binding site" evidence="2">
    <location>
        <position position="287"/>
    </location>
    <ligand>
        <name>substrate</name>
    </ligand>
</feature>
<dbReference type="EMBL" id="LQQU01000022">
    <property type="protein sequence ID" value="KZE32433.1"/>
    <property type="molecule type" value="Genomic_DNA"/>
</dbReference>
<dbReference type="RefSeq" id="WP_066612218.1">
    <property type="nucleotide sequence ID" value="NZ_LQQU01000022.1"/>
</dbReference>
<name>A0A161S9S6_9NEIS</name>
<sequence>MMQSGKRFVFRVDASLQIGTGHVMRCLTLADALSRQGASCLFVCRAHEGHLAALIRARGYRCMLLASSGQAAKLAEEGSGLAHAAWLGCSLQTDAAQTAAILADIRPDWLIVDHYALDARWERSQRQYVGRILSIDDLADRRHDCDVLLDQNLGRQAADYAGLLPPHCQTLLGPSYALLREEFARLRSYSLQRRARPALKRLLITMGGVDKDNATGQVLTALRGCTLPPDCRITVVMGPTAPWLENVREIAATLPWPVDVRVNVGDMGQLMTDSDLAIGAAGSTSWERCCLGLPSISISLALNQVGILEALDRAGAVLSVRLEVNARFKEKMVEFMSRLVADSSLLEKISDHARQICDGQGAERVVGVLQE</sequence>
<feature type="active site" description="Proton acceptor" evidence="1">
    <location>
        <position position="22"/>
    </location>
</feature>
<dbReference type="Proteomes" id="UP000076625">
    <property type="component" value="Unassembled WGS sequence"/>
</dbReference>
<feature type="binding site" evidence="2">
    <location>
        <position position="180"/>
    </location>
    <ligand>
        <name>substrate</name>
    </ligand>
</feature>
<dbReference type="GO" id="GO:0016787">
    <property type="term" value="F:hydrolase activity"/>
    <property type="evidence" value="ECO:0007669"/>
    <property type="project" value="UniProtKB-KW"/>
</dbReference>
<dbReference type="Gene3D" id="3.40.50.11190">
    <property type="match status" value="1"/>
</dbReference>
<dbReference type="Gene3D" id="3.40.50.2000">
    <property type="entry name" value="Glycogen Phosphorylase B"/>
    <property type="match status" value="1"/>
</dbReference>
<proteinExistence type="predicted"/>
<gene>
    <name evidence="3" type="ORF">AVW16_11565</name>
</gene>
<evidence type="ECO:0000313" key="3">
    <source>
        <dbReference type="EMBL" id="KZE32433.1"/>
    </source>
</evidence>
<evidence type="ECO:0000256" key="1">
    <source>
        <dbReference type="PIRSR" id="PIRSR620023-1"/>
    </source>
</evidence>
<keyword evidence="4" id="KW-1185">Reference proteome</keyword>
<dbReference type="STRING" id="1452487.AVW16_11565"/>
<reference evidence="4" key="1">
    <citation type="submission" date="2016-01" db="EMBL/GenBank/DDBJ databases">
        <title>Draft genome of Chromobacterium sp. F49.</title>
        <authorList>
            <person name="Hong K.W."/>
        </authorList>
    </citation>
    <scope>NUCLEOTIDE SEQUENCE [LARGE SCALE GENOMIC DNA]</scope>
    <source>
        <strain evidence="4">CN10</strain>
    </source>
</reference>
<comment type="caution">
    <text evidence="3">The sequence shown here is derived from an EMBL/GenBank/DDBJ whole genome shotgun (WGS) entry which is preliminary data.</text>
</comment>